<dbReference type="GeneID" id="590206"/>
<evidence type="ECO:0000313" key="6">
    <source>
        <dbReference type="EnsemblMetazoa" id="XP_011680136"/>
    </source>
</evidence>
<evidence type="ECO:0000256" key="4">
    <source>
        <dbReference type="ARBA" id="ARBA00022827"/>
    </source>
</evidence>
<dbReference type="GO" id="GO:0005782">
    <property type="term" value="C:peroxisomal matrix"/>
    <property type="evidence" value="ECO:0007669"/>
    <property type="project" value="UniProtKB-SubCell"/>
</dbReference>
<dbReference type="Proteomes" id="UP000007110">
    <property type="component" value="Unassembled WGS sequence"/>
</dbReference>
<name>A0A7M7HLQ2_STRPU</name>
<dbReference type="KEGG" id="spu:590206"/>
<dbReference type="Gene3D" id="3.40.50.720">
    <property type="entry name" value="NAD(P)-binding Rossmann-like Domain"/>
    <property type="match status" value="2"/>
</dbReference>
<keyword evidence="7" id="KW-1185">Reference proteome</keyword>
<dbReference type="InParanoid" id="A0A7M7HLQ2"/>
<dbReference type="OrthoDB" id="2015447at2759"/>
<dbReference type="InterPro" id="IPR023209">
    <property type="entry name" value="DAO"/>
</dbReference>
<comment type="subcellular location">
    <subcellularLocation>
        <location evidence="2">Peroxisome matrix</location>
    </subcellularLocation>
</comment>
<dbReference type="PANTHER" id="PTHR11530:SF11">
    <property type="entry name" value="D-ASPARTATE OXIDASE"/>
    <property type="match status" value="1"/>
</dbReference>
<dbReference type="GO" id="GO:0019478">
    <property type="term" value="P:D-amino acid catabolic process"/>
    <property type="evidence" value="ECO:0000318"/>
    <property type="project" value="GO_Central"/>
</dbReference>
<accession>A0A7M7HLQ2</accession>
<reference evidence="7" key="1">
    <citation type="submission" date="2015-02" db="EMBL/GenBank/DDBJ databases">
        <title>Genome sequencing for Strongylocentrotus purpuratus.</title>
        <authorList>
            <person name="Murali S."/>
            <person name="Liu Y."/>
            <person name="Vee V."/>
            <person name="English A."/>
            <person name="Wang M."/>
            <person name="Skinner E."/>
            <person name="Han Y."/>
            <person name="Muzny D.M."/>
            <person name="Worley K.C."/>
            <person name="Gibbs R.A."/>
        </authorList>
    </citation>
    <scope>NUCLEOTIDE SEQUENCE</scope>
</reference>
<dbReference type="PANTHER" id="PTHR11530">
    <property type="entry name" value="D-AMINO ACID OXIDASE"/>
    <property type="match status" value="1"/>
</dbReference>
<dbReference type="AlphaFoldDB" id="A0A7M7HLQ2"/>
<keyword evidence="3" id="KW-0285">Flavoprotein</keyword>
<evidence type="ECO:0000313" key="7">
    <source>
        <dbReference type="Proteomes" id="UP000007110"/>
    </source>
</evidence>
<dbReference type="EnsemblMetazoa" id="XM_011681834">
    <property type="protein sequence ID" value="XP_011680136"/>
    <property type="gene ID" value="LOC590206"/>
</dbReference>
<dbReference type="GO" id="GO:0005737">
    <property type="term" value="C:cytoplasm"/>
    <property type="evidence" value="ECO:0000318"/>
    <property type="project" value="GO_Central"/>
</dbReference>
<dbReference type="GO" id="GO:0071949">
    <property type="term" value="F:FAD binding"/>
    <property type="evidence" value="ECO:0007669"/>
    <property type="project" value="InterPro"/>
</dbReference>
<keyword evidence="5" id="KW-0560">Oxidoreductase</keyword>
<organism evidence="6 7">
    <name type="scientific">Strongylocentrotus purpuratus</name>
    <name type="common">Purple sea urchin</name>
    <dbReference type="NCBI Taxonomy" id="7668"/>
    <lineage>
        <taxon>Eukaryota</taxon>
        <taxon>Metazoa</taxon>
        <taxon>Echinodermata</taxon>
        <taxon>Eleutherozoa</taxon>
        <taxon>Echinozoa</taxon>
        <taxon>Echinoidea</taxon>
        <taxon>Euechinoidea</taxon>
        <taxon>Echinacea</taxon>
        <taxon>Camarodonta</taxon>
        <taxon>Echinidea</taxon>
        <taxon>Strongylocentrotidae</taxon>
        <taxon>Strongylocentrotus</taxon>
    </lineage>
</organism>
<evidence type="ECO:0000256" key="1">
    <source>
        <dbReference type="ARBA" id="ARBA00001974"/>
    </source>
</evidence>
<dbReference type="OMA" id="NCSGMNT"/>
<reference evidence="6" key="2">
    <citation type="submission" date="2021-01" db="UniProtKB">
        <authorList>
            <consortium name="EnsemblMetazoa"/>
        </authorList>
    </citation>
    <scope>IDENTIFICATION</scope>
</reference>
<comment type="cofactor">
    <cofactor evidence="1">
        <name>FAD</name>
        <dbReference type="ChEBI" id="CHEBI:57692"/>
    </cofactor>
</comment>
<dbReference type="SUPFAM" id="SSF51971">
    <property type="entry name" value="Nucleotide-binding domain"/>
    <property type="match status" value="1"/>
</dbReference>
<sequence length="374" mass="41456">MSTSSARTRRVTVVGGGLVGLSTAIIIQENVPNVHVELLDDFGFTTTLLSRANSKAMKGFRTSSPSEKIGNRSAEILSNMGPRADDEGQSFVADVIKDGLNVGAAALLTQELSSTRSTSRVWSSDDDVIWMPQSVPGLDDDTTGRGGYYRFWAVLTWYHLYELMQKESSYRTGVRLLSDYILHQWKDKQVSDWWKDLVPDYTPLHNKFHEDDDQSTSGPLKYSVSFTTAVINVPRYVQYLTERFLRCGGGITRGQISSINELPGPCELLVNCSGMNTDQRISDKAELPEVQAQQLSLTPSMQASNCLKACLHVSERGRLETDTVTQKGRPLPVVHNYGYDQNHLATLHWGCAQEAARLVSDILAGRFIGTTSKL</sequence>
<evidence type="ECO:0000256" key="3">
    <source>
        <dbReference type="ARBA" id="ARBA00022630"/>
    </source>
</evidence>
<dbReference type="GO" id="GO:0003884">
    <property type="term" value="F:D-amino-acid oxidase activity"/>
    <property type="evidence" value="ECO:0000318"/>
    <property type="project" value="GO_Central"/>
</dbReference>
<evidence type="ECO:0000256" key="2">
    <source>
        <dbReference type="ARBA" id="ARBA00004253"/>
    </source>
</evidence>
<evidence type="ECO:0000256" key="5">
    <source>
        <dbReference type="ARBA" id="ARBA00023002"/>
    </source>
</evidence>
<dbReference type="RefSeq" id="XP_011680136.2">
    <property type="nucleotide sequence ID" value="XM_011681834.2"/>
</dbReference>
<protein>
    <submittedName>
        <fullName evidence="6">Uncharacterized protein</fullName>
    </submittedName>
</protein>
<proteinExistence type="predicted"/>
<keyword evidence="4" id="KW-0274">FAD</keyword>